<protein>
    <submittedName>
        <fullName evidence="6">Lignostilbene-alpha,beta-dioxygenase</fullName>
    </submittedName>
</protein>
<dbReference type="EMBL" id="CP002872">
    <property type="protein sequence ID" value="AEI36560.1"/>
    <property type="molecule type" value="Genomic_DNA"/>
</dbReference>
<comment type="similarity">
    <text evidence="2">Belongs to the carotenoid oxygenase family.</text>
</comment>
<gene>
    <name evidence="6" type="ordered locus">F7308_1636</name>
</gene>
<dbReference type="PANTHER" id="PTHR10543:SF89">
    <property type="entry name" value="CAROTENOID 9,10(9',10')-CLEAVAGE DIOXYGENASE 1"/>
    <property type="match status" value="1"/>
</dbReference>
<evidence type="ECO:0000256" key="2">
    <source>
        <dbReference type="ARBA" id="ARBA00006787"/>
    </source>
</evidence>
<reference evidence="6" key="1">
    <citation type="submission" date="2011-05" db="EMBL/GenBank/DDBJ databases">
        <authorList>
            <person name="Kuske C.R."/>
            <person name="Challacombe J.F."/>
            <person name="Siddaramappa S."/>
            <person name="Petersen J.M."/>
            <person name="Bruce D.C."/>
        </authorList>
    </citation>
    <scope>NUCLEOTIDE SEQUENCE</scope>
    <source>
        <strain evidence="6">TX077308</strain>
    </source>
</reference>
<comment type="cofactor">
    <cofactor evidence="1">
        <name>Fe(2+)</name>
        <dbReference type="ChEBI" id="CHEBI:29033"/>
    </cofactor>
</comment>
<evidence type="ECO:0000256" key="4">
    <source>
        <dbReference type="ARBA" id="ARBA00023002"/>
    </source>
</evidence>
<proteinExistence type="inferred from homology"/>
<keyword evidence="3" id="KW-0479">Metal-binding</keyword>
<dbReference type="PANTHER" id="PTHR10543">
    <property type="entry name" value="BETA-CAROTENE DIOXYGENASE"/>
    <property type="match status" value="1"/>
</dbReference>
<organism evidence="6 7">
    <name type="scientific">Francisella salina</name>
    <dbReference type="NCBI Taxonomy" id="573569"/>
    <lineage>
        <taxon>Bacteria</taxon>
        <taxon>Pseudomonadati</taxon>
        <taxon>Pseudomonadota</taxon>
        <taxon>Gammaproteobacteria</taxon>
        <taxon>Thiotrichales</taxon>
        <taxon>Francisellaceae</taxon>
        <taxon>Francisella</taxon>
    </lineage>
</organism>
<evidence type="ECO:0000256" key="3">
    <source>
        <dbReference type="ARBA" id="ARBA00022723"/>
    </source>
</evidence>
<evidence type="ECO:0000256" key="5">
    <source>
        <dbReference type="ARBA" id="ARBA00023004"/>
    </source>
</evidence>
<dbReference type="Proteomes" id="UP000000490">
    <property type="component" value="Chromosome"/>
</dbReference>
<dbReference type="InterPro" id="IPR004294">
    <property type="entry name" value="Carotenoid_Oase"/>
</dbReference>
<dbReference type="Pfam" id="PF03055">
    <property type="entry name" value="RPE65"/>
    <property type="match status" value="1"/>
</dbReference>
<evidence type="ECO:0000256" key="1">
    <source>
        <dbReference type="ARBA" id="ARBA00001954"/>
    </source>
</evidence>
<evidence type="ECO:0000313" key="6">
    <source>
        <dbReference type="EMBL" id="AEI36560.1"/>
    </source>
</evidence>
<keyword evidence="5" id="KW-0408">Iron</keyword>
<evidence type="ECO:0000313" key="7">
    <source>
        <dbReference type="Proteomes" id="UP000000490"/>
    </source>
</evidence>
<accession>A0ABM5MBE4</accession>
<sequence length="99" mass="11332">MYLANRKDQAEFFNSIIKIDLYNNNVSEHDFGDDYVSEPIFIANPEPTNEDDGLIFVNVIDSSKKLSYIVYLNATDLSLIYKAYLPIQIPPALHGIYLK</sequence>
<name>A0ABM5MBE4_FRAST</name>
<keyword evidence="4" id="KW-0560">Oxidoreductase</keyword>
<keyword evidence="7" id="KW-1185">Reference proteome</keyword>